<gene>
    <name evidence="1" type="ORF">ASTO00021_LOCUS13308</name>
</gene>
<sequence length="488" mass="53041">MVAFSQLEGAEGFDVSPYIAQSLERSCIENFDSNTDYFAGLSDVGGQNSDFAITYHKSYKIVTARDPFLADSKYLLVQCGAPVPSAQEHGITGEFQTIEIPPVSYGVQSHTALSFFHNLGALDGFKFNPTAFDIPSCVNGKLLEGSGFCDATCIQNTWASMDECAVDILFDDGYSQVSPIAGKATVRVSEFNSKTVSDQFEWITYVSAFLNREAIAQDTIAAFNNRFSCLKSGVNAGGANFLFITFFSTTDKKFYLGSCDNYYCDYVTQLGGNTLEVRDGFSSLSAQEIADGLQSQGKAVDHIIVHWYAERSEGFITGPDFGPDKTLTELIQLIEGNAAQSGTPLSVYDLGDYNSWFYFQKAAPELYLHDLIKITDNGKAQAGMDFFFLDQYYPTNLNAAQTASTDLFGDTCSCPSHVLENAVTGSCADATLNSGFHAKKNTYNSESACNPSFGNYAAMCESAAHSISVNVVTWMNALVMLLAAVFAM</sequence>
<proteinExistence type="predicted"/>
<accession>A0A7S3V0E8</accession>
<dbReference type="AlphaFoldDB" id="A0A7S3V0E8"/>
<dbReference type="PANTHER" id="PTHR38360:SF1">
    <property type="entry name" value="F12P19.7"/>
    <property type="match status" value="1"/>
</dbReference>
<name>A0A7S3V0E8_9STRA</name>
<protein>
    <submittedName>
        <fullName evidence="1">Uncharacterized protein</fullName>
    </submittedName>
</protein>
<dbReference type="SUPFAM" id="SSF53807">
    <property type="entry name" value="Helical backbone' metal receptor"/>
    <property type="match status" value="1"/>
</dbReference>
<evidence type="ECO:0000313" key="1">
    <source>
        <dbReference type="EMBL" id="CAE0443213.1"/>
    </source>
</evidence>
<reference evidence="1" key="1">
    <citation type="submission" date="2021-01" db="EMBL/GenBank/DDBJ databases">
        <authorList>
            <person name="Corre E."/>
            <person name="Pelletier E."/>
            <person name="Niang G."/>
            <person name="Scheremetjew M."/>
            <person name="Finn R."/>
            <person name="Kale V."/>
            <person name="Holt S."/>
            <person name="Cochrane G."/>
            <person name="Meng A."/>
            <person name="Brown T."/>
            <person name="Cohen L."/>
        </authorList>
    </citation>
    <scope>NUCLEOTIDE SEQUENCE</scope>
    <source>
        <strain evidence="1">GSBS06</strain>
    </source>
</reference>
<dbReference type="EMBL" id="HBIN01017447">
    <property type="protein sequence ID" value="CAE0443213.1"/>
    <property type="molecule type" value="Transcribed_RNA"/>
</dbReference>
<dbReference type="PANTHER" id="PTHR38360">
    <property type="entry name" value="OS03G0120000 PROTEIN"/>
    <property type="match status" value="1"/>
</dbReference>
<organism evidence="1">
    <name type="scientific">Aplanochytrium stocchinoi</name>
    <dbReference type="NCBI Taxonomy" id="215587"/>
    <lineage>
        <taxon>Eukaryota</taxon>
        <taxon>Sar</taxon>
        <taxon>Stramenopiles</taxon>
        <taxon>Bigyra</taxon>
        <taxon>Labyrinthulomycetes</taxon>
        <taxon>Thraustochytrida</taxon>
        <taxon>Thraustochytriidae</taxon>
        <taxon>Aplanochytrium</taxon>
    </lineage>
</organism>